<gene>
    <name evidence="1" type="ORF">ACFSBI_15160</name>
</gene>
<name>A0ABW4LJZ4_9MICO</name>
<feature type="non-terminal residue" evidence="1">
    <location>
        <position position="121"/>
    </location>
</feature>
<dbReference type="RefSeq" id="WP_377936396.1">
    <property type="nucleotide sequence ID" value="NZ_JBHUEA010000032.1"/>
</dbReference>
<keyword evidence="2" id="KW-1185">Reference proteome</keyword>
<evidence type="ECO:0000313" key="1">
    <source>
        <dbReference type="EMBL" id="MFD1722892.1"/>
    </source>
</evidence>
<dbReference type="EMBL" id="JBHUEA010000032">
    <property type="protein sequence ID" value="MFD1722892.1"/>
    <property type="molecule type" value="Genomic_DNA"/>
</dbReference>
<sequence length="121" mass="12304">MADALAASPADLDLVELAAVLGGDVVHARGAFVLEDPERTPVAEWADGRLSALRPLAPRPELRVPGVLALDDPALRTASAAVLFDALPTRSQIAAVGAIAPEGPIAWLALAGRSRTGTAPG</sequence>
<dbReference type="Proteomes" id="UP001597347">
    <property type="component" value="Unassembled WGS sequence"/>
</dbReference>
<comment type="caution">
    <text evidence="1">The sequence shown here is derived from an EMBL/GenBank/DDBJ whole genome shotgun (WGS) entry which is preliminary data.</text>
</comment>
<protein>
    <submittedName>
        <fullName evidence="1">Uncharacterized protein</fullName>
    </submittedName>
</protein>
<accession>A0ABW4LJZ4</accession>
<organism evidence="1 2">
    <name type="scientific">Amnibacterium endophyticum</name>
    <dbReference type="NCBI Taxonomy" id="2109337"/>
    <lineage>
        <taxon>Bacteria</taxon>
        <taxon>Bacillati</taxon>
        <taxon>Actinomycetota</taxon>
        <taxon>Actinomycetes</taxon>
        <taxon>Micrococcales</taxon>
        <taxon>Microbacteriaceae</taxon>
        <taxon>Amnibacterium</taxon>
    </lineage>
</organism>
<proteinExistence type="predicted"/>
<reference evidence="2" key="1">
    <citation type="journal article" date="2019" name="Int. J. Syst. Evol. Microbiol.">
        <title>The Global Catalogue of Microorganisms (GCM) 10K type strain sequencing project: providing services to taxonomists for standard genome sequencing and annotation.</title>
        <authorList>
            <consortium name="The Broad Institute Genomics Platform"/>
            <consortium name="The Broad Institute Genome Sequencing Center for Infectious Disease"/>
            <person name="Wu L."/>
            <person name="Ma J."/>
        </authorList>
    </citation>
    <scope>NUCLEOTIDE SEQUENCE [LARGE SCALE GENOMIC DNA]</scope>
    <source>
        <strain evidence="2">CGMCC 1.12471</strain>
    </source>
</reference>
<evidence type="ECO:0000313" key="2">
    <source>
        <dbReference type="Proteomes" id="UP001597347"/>
    </source>
</evidence>